<reference evidence="2 3" key="1">
    <citation type="submission" date="2019-12" db="EMBL/GenBank/DDBJ databases">
        <title>Paenibacillus sp. nov., an endophytic bacterium isolated from the stem of Dendrobium.</title>
        <authorList>
            <person name="Zhao R."/>
        </authorList>
    </citation>
    <scope>NUCLEOTIDE SEQUENCE [LARGE SCALE GENOMIC DNA]</scope>
    <source>
        <strain evidence="2 3">HJL G12</strain>
    </source>
</reference>
<keyword evidence="1" id="KW-1133">Transmembrane helix</keyword>
<evidence type="ECO:0000256" key="1">
    <source>
        <dbReference type="SAM" id="Phobius"/>
    </source>
</evidence>
<comment type="caution">
    <text evidence="2">The sequence shown here is derived from an EMBL/GenBank/DDBJ whole genome shotgun (WGS) entry which is preliminary data.</text>
</comment>
<evidence type="ECO:0000313" key="3">
    <source>
        <dbReference type="Proteomes" id="UP000460318"/>
    </source>
</evidence>
<name>A0A7X3IH53_9BACL</name>
<keyword evidence="1" id="KW-0472">Membrane</keyword>
<dbReference type="AlphaFoldDB" id="A0A7X3IH53"/>
<dbReference type="EMBL" id="WUBI01000001">
    <property type="protein sequence ID" value="MWV43839.1"/>
    <property type="molecule type" value="Genomic_DNA"/>
</dbReference>
<accession>A0A7X3IH53</accession>
<dbReference type="Proteomes" id="UP000460318">
    <property type="component" value="Unassembled WGS sequence"/>
</dbReference>
<proteinExistence type="predicted"/>
<gene>
    <name evidence="2" type="ORF">GRF59_09345</name>
</gene>
<feature type="transmembrane region" description="Helical" evidence="1">
    <location>
        <begin position="34"/>
        <end position="56"/>
    </location>
</feature>
<dbReference type="PROSITE" id="PS51257">
    <property type="entry name" value="PROKAR_LIPOPROTEIN"/>
    <property type="match status" value="1"/>
</dbReference>
<organism evidence="2 3">
    <name type="scientific">Paenibacillus dendrobii</name>
    <dbReference type="NCBI Taxonomy" id="2691084"/>
    <lineage>
        <taxon>Bacteria</taxon>
        <taxon>Bacillati</taxon>
        <taxon>Bacillota</taxon>
        <taxon>Bacilli</taxon>
        <taxon>Bacillales</taxon>
        <taxon>Paenibacillaceae</taxon>
        <taxon>Paenibacillus</taxon>
    </lineage>
</organism>
<feature type="transmembrane region" description="Helical" evidence="1">
    <location>
        <begin position="7"/>
        <end position="28"/>
    </location>
</feature>
<keyword evidence="1" id="KW-0812">Transmembrane</keyword>
<dbReference type="RefSeq" id="WP_160497306.1">
    <property type="nucleotide sequence ID" value="NZ_WUBI01000001.1"/>
</dbReference>
<evidence type="ECO:0000313" key="2">
    <source>
        <dbReference type="EMBL" id="MWV43839.1"/>
    </source>
</evidence>
<sequence>MGIGKDSGVAIGVLAGTTMASGCAFLMGLGSFPLMWTVSIGGGAGAIIGTAVPVLLKHRRKLREK</sequence>
<protein>
    <submittedName>
        <fullName evidence="2">Uncharacterized protein</fullName>
    </submittedName>
</protein>
<keyword evidence="3" id="KW-1185">Reference proteome</keyword>